<dbReference type="InterPro" id="IPR036429">
    <property type="entry name" value="SpoA-like_sf"/>
</dbReference>
<comment type="similarity">
    <text evidence="2">Belongs to the FliN/MopA/SpaO family.</text>
</comment>
<evidence type="ECO:0000256" key="2">
    <source>
        <dbReference type="ARBA" id="ARBA00009226"/>
    </source>
</evidence>
<dbReference type="InterPro" id="IPR001543">
    <property type="entry name" value="FliN-like_C"/>
</dbReference>
<keyword evidence="10" id="KW-1185">Reference proteome</keyword>
<reference evidence="9 10" key="1">
    <citation type="submission" date="2019-11" db="EMBL/GenBank/DDBJ databases">
        <title>Caenimonas koreensis gen. nov., sp. nov., isolated from activated sludge.</title>
        <authorList>
            <person name="Seung H.R."/>
        </authorList>
    </citation>
    <scope>NUCLEOTIDE SEQUENCE [LARGE SCALE GENOMIC DNA]</scope>
    <source>
        <strain evidence="9 10">EMB320</strain>
    </source>
</reference>
<keyword evidence="7" id="KW-0472">Membrane</keyword>
<comment type="subcellular location">
    <subcellularLocation>
        <location evidence="1">Cell membrane</location>
        <topology evidence="1">Peripheral membrane protein</topology>
        <orientation evidence="1">Cytoplasmic side</orientation>
    </subcellularLocation>
</comment>
<evidence type="ECO:0000256" key="4">
    <source>
        <dbReference type="ARBA" id="ARBA00022475"/>
    </source>
</evidence>
<protein>
    <recommendedName>
        <fullName evidence="3">Flagellar motor switch protein FliN</fullName>
    </recommendedName>
</protein>
<dbReference type="AlphaFoldDB" id="A0A844BB50"/>
<evidence type="ECO:0000256" key="3">
    <source>
        <dbReference type="ARBA" id="ARBA00021897"/>
    </source>
</evidence>
<sequence length="120" mass="12636">MTTYTQPTAQVIGLGELQGDLGARARNTEGHGASPAPLVLEGNPLLAVRTTLQVCVGEVQMTVGDLLAATEHQVLVLDRTVEQPVDLTLEGKVVARGQLVAVDGRFALRITELPAPLGMK</sequence>
<dbReference type="PANTHER" id="PTHR43484:SF1">
    <property type="entry name" value="FLAGELLAR MOTOR SWITCH PROTEIN FLIN"/>
    <property type="match status" value="1"/>
</dbReference>
<evidence type="ECO:0000256" key="7">
    <source>
        <dbReference type="ARBA" id="ARBA00023136"/>
    </source>
</evidence>
<dbReference type="Proteomes" id="UP000487350">
    <property type="component" value="Unassembled WGS sequence"/>
</dbReference>
<feature type="domain" description="Flagellar motor switch protein FliN-like C-terminal" evidence="8">
    <location>
        <begin position="45"/>
        <end position="113"/>
    </location>
</feature>
<evidence type="ECO:0000313" key="10">
    <source>
        <dbReference type="Proteomes" id="UP000487350"/>
    </source>
</evidence>
<dbReference type="Gene3D" id="2.30.330.10">
    <property type="entry name" value="SpoA-like"/>
    <property type="match status" value="1"/>
</dbReference>
<evidence type="ECO:0000313" key="9">
    <source>
        <dbReference type="EMBL" id="MRD48677.1"/>
    </source>
</evidence>
<comment type="caution">
    <text evidence="9">The sequence shown here is derived from an EMBL/GenBank/DDBJ whole genome shotgun (WGS) entry which is preliminary data.</text>
</comment>
<accession>A0A844BB50</accession>
<dbReference type="Pfam" id="PF01052">
    <property type="entry name" value="FliMN_C"/>
    <property type="match status" value="1"/>
</dbReference>
<dbReference type="PANTHER" id="PTHR43484">
    <property type="match status" value="1"/>
</dbReference>
<gene>
    <name evidence="9" type="ORF">GHT07_15415</name>
</gene>
<dbReference type="GO" id="GO:0005886">
    <property type="term" value="C:plasma membrane"/>
    <property type="evidence" value="ECO:0007669"/>
    <property type="project" value="UniProtKB-SubCell"/>
</dbReference>
<keyword evidence="9" id="KW-0966">Cell projection</keyword>
<evidence type="ECO:0000256" key="1">
    <source>
        <dbReference type="ARBA" id="ARBA00004413"/>
    </source>
</evidence>
<keyword evidence="6" id="KW-0283">Flagellar rotation</keyword>
<dbReference type="InterPro" id="IPR001172">
    <property type="entry name" value="FliN_T3SS_HrcQb"/>
</dbReference>
<dbReference type="SUPFAM" id="SSF101801">
    <property type="entry name" value="Surface presentation of antigens (SPOA)"/>
    <property type="match status" value="1"/>
</dbReference>
<evidence type="ECO:0000256" key="5">
    <source>
        <dbReference type="ARBA" id="ARBA00022500"/>
    </source>
</evidence>
<dbReference type="EMBL" id="WJBU01000015">
    <property type="protein sequence ID" value="MRD48677.1"/>
    <property type="molecule type" value="Genomic_DNA"/>
</dbReference>
<keyword evidence="4" id="KW-1003">Cell membrane</keyword>
<dbReference type="PRINTS" id="PR00956">
    <property type="entry name" value="FLGMOTORFLIN"/>
</dbReference>
<dbReference type="GO" id="GO:0071973">
    <property type="term" value="P:bacterial-type flagellum-dependent cell motility"/>
    <property type="evidence" value="ECO:0007669"/>
    <property type="project" value="InterPro"/>
</dbReference>
<organism evidence="9 10">
    <name type="scientific">Caenimonas koreensis DSM 17982</name>
    <dbReference type="NCBI Taxonomy" id="1121255"/>
    <lineage>
        <taxon>Bacteria</taxon>
        <taxon>Pseudomonadati</taxon>
        <taxon>Pseudomonadota</taxon>
        <taxon>Betaproteobacteria</taxon>
        <taxon>Burkholderiales</taxon>
        <taxon>Comamonadaceae</taxon>
        <taxon>Caenimonas</taxon>
    </lineage>
</organism>
<dbReference type="RefSeq" id="WP_153586003.1">
    <property type="nucleotide sequence ID" value="NZ_WJBU01000015.1"/>
</dbReference>
<proteinExistence type="inferred from homology"/>
<keyword evidence="9" id="KW-0969">Cilium</keyword>
<dbReference type="GO" id="GO:0003774">
    <property type="term" value="F:cytoskeletal motor activity"/>
    <property type="evidence" value="ECO:0007669"/>
    <property type="project" value="InterPro"/>
</dbReference>
<evidence type="ECO:0000256" key="6">
    <source>
        <dbReference type="ARBA" id="ARBA00022779"/>
    </source>
</evidence>
<keyword evidence="5" id="KW-0145">Chemotaxis</keyword>
<evidence type="ECO:0000259" key="8">
    <source>
        <dbReference type="Pfam" id="PF01052"/>
    </source>
</evidence>
<dbReference type="InterPro" id="IPR051469">
    <property type="entry name" value="FliN/MopA/SpaO"/>
</dbReference>
<dbReference type="GO" id="GO:0009425">
    <property type="term" value="C:bacterial-type flagellum basal body"/>
    <property type="evidence" value="ECO:0007669"/>
    <property type="project" value="InterPro"/>
</dbReference>
<dbReference type="OrthoDB" id="8820851at2"/>
<keyword evidence="9" id="KW-0282">Flagellum</keyword>
<name>A0A844BB50_9BURK</name>
<dbReference type="GO" id="GO:0006935">
    <property type="term" value="P:chemotaxis"/>
    <property type="evidence" value="ECO:0007669"/>
    <property type="project" value="UniProtKB-KW"/>
</dbReference>